<evidence type="ECO:0008006" key="4">
    <source>
        <dbReference type="Google" id="ProtNLM"/>
    </source>
</evidence>
<feature type="chain" id="PRO_5046629362" description="DUF4402 domain-containing protein" evidence="1">
    <location>
        <begin position="25"/>
        <end position="208"/>
    </location>
</feature>
<dbReference type="RefSeq" id="WP_315946607.1">
    <property type="nucleotide sequence ID" value="NZ_JAWCUA010000007.1"/>
</dbReference>
<feature type="signal peptide" evidence="1">
    <location>
        <begin position="1"/>
        <end position="24"/>
    </location>
</feature>
<name>A0ABU3R0K6_9GAMM</name>
<protein>
    <recommendedName>
        <fullName evidence="4">DUF4402 domain-containing protein</fullName>
    </recommendedName>
</protein>
<evidence type="ECO:0000313" key="3">
    <source>
        <dbReference type="Proteomes" id="UP001257914"/>
    </source>
</evidence>
<evidence type="ECO:0000313" key="2">
    <source>
        <dbReference type="EMBL" id="MDU0112955.1"/>
    </source>
</evidence>
<gene>
    <name evidence="2" type="ORF">RT723_08090</name>
</gene>
<comment type="caution">
    <text evidence="2">The sequence shown here is derived from an EMBL/GenBank/DDBJ whole genome shotgun (WGS) entry which is preliminary data.</text>
</comment>
<proteinExistence type="predicted"/>
<reference evidence="2 3" key="1">
    <citation type="submission" date="2023-10" db="EMBL/GenBank/DDBJ databases">
        <title>Psychrosphaera aquimaarina strain SW33 isolated from seawater.</title>
        <authorList>
            <person name="Bayburt H."/>
            <person name="Kim J.M."/>
            <person name="Choi B.J."/>
            <person name="Jeon C.O."/>
        </authorList>
    </citation>
    <scope>NUCLEOTIDE SEQUENCE [LARGE SCALE GENOMIC DNA]</scope>
    <source>
        <strain evidence="2 3">KCTC 52743</strain>
    </source>
</reference>
<keyword evidence="1" id="KW-0732">Signal</keyword>
<dbReference type="Proteomes" id="UP001257914">
    <property type="component" value="Unassembled WGS sequence"/>
</dbReference>
<sequence>MKTLNMIKKSLPLVLAGLSANAAATDFTATLTFDTLAEITLTPIRALDFGPVLALTPAASCVMDPVGAGTETLSAGQLGVGTPTGYTASGDLGTGCGDPDANGQVGIIGISAYADAGITVEVIAGAANDIAFTPDAYVADFTASNTATFDQITEGLGNGQPVQASPDLTANLPAGQTRIIVGGTIVNQVALTADGSYTADYDVNVIYQ</sequence>
<accession>A0ABU3R0K6</accession>
<dbReference type="EMBL" id="JAWCUA010000007">
    <property type="protein sequence ID" value="MDU0112955.1"/>
    <property type="molecule type" value="Genomic_DNA"/>
</dbReference>
<keyword evidence="3" id="KW-1185">Reference proteome</keyword>
<organism evidence="2 3">
    <name type="scientific">Psychrosphaera aquimarina</name>
    <dbReference type="NCBI Taxonomy" id="2044854"/>
    <lineage>
        <taxon>Bacteria</taxon>
        <taxon>Pseudomonadati</taxon>
        <taxon>Pseudomonadota</taxon>
        <taxon>Gammaproteobacteria</taxon>
        <taxon>Alteromonadales</taxon>
        <taxon>Pseudoalteromonadaceae</taxon>
        <taxon>Psychrosphaera</taxon>
    </lineage>
</organism>
<evidence type="ECO:0000256" key="1">
    <source>
        <dbReference type="SAM" id="SignalP"/>
    </source>
</evidence>